<evidence type="ECO:0000313" key="1">
    <source>
        <dbReference type="EMBL" id="QTA84374.1"/>
    </source>
</evidence>
<sequence length="80" mass="9483">MVIIWTLPKTHLYVKLKTGCCLRADKISYYYNEFRLLNYSFRLPSSGFRKILTLRGQISKQYPSCSASISVYEKRLLTFY</sequence>
<name>A0A975GK50_9BACT</name>
<proteinExistence type="predicted"/>
<protein>
    <submittedName>
        <fullName evidence="1">Uncharacterized protein</fullName>
    </submittedName>
</protein>
<organism evidence="1 2">
    <name type="scientific">Desulfonema magnum</name>
    <dbReference type="NCBI Taxonomy" id="45655"/>
    <lineage>
        <taxon>Bacteria</taxon>
        <taxon>Pseudomonadati</taxon>
        <taxon>Thermodesulfobacteriota</taxon>
        <taxon>Desulfobacteria</taxon>
        <taxon>Desulfobacterales</taxon>
        <taxon>Desulfococcaceae</taxon>
        <taxon>Desulfonema</taxon>
    </lineage>
</organism>
<dbReference type="Proteomes" id="UP000663722">
    <property type="component" value="Chromosome"/>
</dbReference>
<keyword evidence="2" id="KW-1185">Reference proteome</keyword>
<dbReference type="AlphaFoldDB" id="A0A975GK50"/>
<gene>
    <name evidence="1" type="ORF">dnm_003680</name>
</gene>
<evidence type="ECO:0000313" key="2">
    <source>
        <dbReference type="Proteomes" id="UP000663722"/>
    </source>
</evidence>
<reference evidence="1" key="1">
    <citation type="journal article" date="2021" name="Microb. Physiol.">
        <title>Proteogenomic Insights into the Physiology of Marine, Sulfate-Reducing, Filamentous Desulfonema limicola and Desulfonema magnum.</title>
        <authorList>
            <person name="Schnaars V."/>
            <person name="Wohlbrand L."/>
            <person name="Scheve S."/>
            <person name="Hinrichs C."/>
            <person name="Reinhardt R."/>
            <person name="Rabus R."/>
        </authorList>
    </citation>
    <scope>NUCLEOTIDE SEQUENCE</scope>
    <source>
        <strain evidence="1">4be13</strain>
    </source>
</reference>
<dbReference type="KEGG" id="dmm:dnm_003680"/>
<dbReference type="EMBL" id="CP061800">
    <property type="protein sequence ID" value="QTA84374.1"/>
    <property type="molecule type" value="Genomic_DNA"/>
</dbReference>
<accession>A0A975GK50</accession>